<dbReference type="InterPro" id="IPR036417">
    <property type="entry name" value="TMV-like_coat_sf"/>
</dbReference>
<dbReference type="Gene3D" id="1.20.120.70">
    <property type="entry name" value="Tobacco mosaic virus-like, coat protein"/>
    <property type="match status" value="1"/>
</dbReference>
<keyword evidence="2" id="KW-1185">Reference proteome</keyword>
<organism evidence="1 2">
    <name type="scientific">Trichinella pseudospiralis</name>
    <name type="common">Parasitic roundworm</name>
    <dbReference type="NCBI Taxonomy" id="6337"/>
    <lineage>
        <taxon>Eukaryota</taxon>
        <taxon>Metazoa</taxon>
        <taxon>Ecdysozoa</taxon>
        <taxon>Nematoda</taxon>
        <taxon>Enoplea</taxon>
        <taxon>Dorylaimia</taxon>
        <taxon>Trichinellida</taxon>
        <taxon>Trichinellidae</taxon>
        <taxon>Trichinella</taxon>
    </lineage>
</organism>
<gene>
    <name evidence="1" type="ORF">T4D_3855</name>
</gene>
<evidence type="ECO:0000313" key="2">
    <source>
        <dbReference type="Proteomes" id="UP000054995"/>
    </source>
</evidence>
<dbReference type="EMBL" id="JYDT01000011">
    <property type="protein sequence ID" value="KRY91830.1"/>
    <property type="molecule type" value="Genomic_DNA"/>
</dbReference>
<sequence length="72" mass="8384">MGVGTHFGQLLRIPRDQIFVREDDPRWLNLFSALRSGLQHRDRWVETRRVVASSTATSQSRADSMRQLMKTI</sequence>
<comment type="caution">
    <text evidence="1">The sequence shown here is derived from an EMBL/GenBank/DDBJ whole genome shotgun (WGS) entry which is preliminary data.</text>
</comment>
<name>A0A0V1G0J0_TRIPS</name>
<proteinExistence type="predicted"/>
<dbReference type="AlphaFoldDB" id="A0A0V1G0J0"/>
<evidence type="ECO:0000313" key="1">
    <source>
        <dbReference type="EMBL" id="KRY91830.1"/>
    </source>
</evidence>
<dbReference type="Proteomes" id="UP000054995">
    <property type="component" value="Unassembled WGS sequence"/>
</dbReference>
<reference evidence="1 2" key="1">
    <citation type="submission" date="2015-01" db="EMBL/GenBank/DDBJ databases">
        <title>Evolution of Trichinella species and genotypes.</title>
        <authorList>
            <person name="Korhonen P.K."/>
            <person name="Edoardo P."/>
            <person name="Giuseppe L.R."/>
            <person name="Gasser R.B."/>
        </authorList>
    </citation>
    <scope>NUCLEOTIDE SEQUENCE [LARGE SCALE GENOMIC DNA]</scope>
    <source>
        <strain evidence="1">ISS470</strain>
    </source>
</reference>
<dbReference type="GO" id="GO:0005198">
    <property type="term" value="F:structural molecule activity"/>
    <property type="evidence" value="ECO:0007669"/>
    <property type="project" value="InterPro"/>
</dbReference>
<protein>
    <submittedName>
        <fullName evidence="1">Uncharacterized protein</fullName>
    </submittedName>
</protein>
<accession>A0A0V1G0J0</accession>